<keyword evidence="1" id="KW-0812">Transmembrane</keyword>
<dbReference type="GeneID" id="74941632"/>
<dbReference type="InterPro" id="IPR012859">
    <property type="entry name" value="Pilin_N_archaeal"/>
</dbReference>
<dbReference type="RefSeq" id="WP_260594625.1">
    <property type="nucleotide sequence ID" value="NZ_CP104003.1"/>
</dbReference>
<feature type="transmembrane region" description="Helical" evidence="1">
    <location>
        <begin position="228"/>
        <end position="248"/>
    </location>
</feature>
<evidence type="ECO:0000313" key="3">
    <source>
        <dbReference type="EMBL" id="UWM55525.1"/>
    </source>
</evidence>
<protein>
    <submittedName>
        <fullName evidence="3">Type IV pilin</fullName>
    </submittedName>
</protein>
<keyword evidence="1" id="KW-0472">Membrane</keyword>
<dbReference type="InterPro" id="IPR006311">
    <property type="entry name" value="TAT_signal"/>
</dbReference>
<reference evidence="3" key="1">
    <citation type="submission" date="2022-09" db="EMBL/GenBank/DDBJ databases">
        <title>Diverse halophilic archaea isolated from saline environments.</title>
        <authorList>
            <person name="Cui H.-L."/>
        </authorList>
    </citation>
    <scope>NUCLEOTIDE SEQUENCE</scope>
    <source>
        <strain evidence="3">ZS-35-S2</strain>
    </source>
</reference>
<organism evidence="3 4">
    <name type="scientific">Salinirubellus salinus</name>
    <dbReference type="NCBI Taxonomy" id="1364945"/>
    <lineage>
        <taxon>Archaea</taxon>
        <taxon>Methanobacteriati</taxon>
        <taxon>Methanobacteriota</taxon>
        <taxon>Stenosarchaea group</taxon>
        <taxon>Halobacteria</taxon>
        <taxon>Halobacteriales</taxon>
        <taxon>Natronomonadaceae</taxon>
        <taxon>Salinirubellus</taxon>
    </lineage>
</organism>
<proteinExistence type="predicted"/>
<dbReference type="EMBL" id="CP104003">
    <property type="protein sequence ID" value="UWM55525.1"/>
    <property type="molecule type" value="Genomic_DNA"/>
</dbReference>
<feature type="domain" description="Archaeal Type IV pilin N-terminal" evidence="2">
    <location>
        <begin position="233"/>
        <end position="294"/>
    </location>
</feature>
<evidence type="ECO:0000259" key="2">
    <source>
        <dbReference type="Pfam" id="PF07790"/>
    </source>
</evidence>
<evidence type="ECO:0000313" key="4">
    <source>
        <dbReference type="Proteomes" id="UP001057580"/>
    </source>
</evidence>
<keyword evidence="1" id="KW-1133">Transmembrane helix</keyword>
<evidence type="ECO:0000256" key="1">
    <source>
        <dbReference type="SAM" id="Phobius"/>
    </source>
</evidence>
<dbReference type="AlphaFoldDB" id="A0A9E7R6E4"/>
<keyword evidence="4" id="KW-1185">Reference proteome</keyword>
<name>A0A9E7R6E4_9EURY</name>
<accession>A0A9E7R6E4</accession>
<dbReference type="Pfam" id="PF07790">
    <property type="entry name" value="Pilin_N"/>
    <property type="match status" value="1"/>
</dbReference>
<gene>
    <name evidence="3" type="ORF">N0B31_04380</name>
</gene>
<sequence length="350" mass="35996">MPSRRTFLAGVTVGVTGLAAPATARPALDRSAATTELDVLGAVDTVAAVSERVTGHLDLAAVEALRDVDLESLDRRTAADLDRRLAPVLGRGPGRVAGLRTLAGALDAEAVAARLATGVASEGTRLLADLGPTTVSTPDTSFDADAVTAVSVTEGELGAVESFALGVDVDGSFWARVDGDGVSVADARGVLRAVGLPASVVDGLPPVARAEYVEFHGSFERTDGEQPFVVALLLVLLAAVVGTFVLGIEGGGGGAPRVPQVAFEYEYDSGGPVTIVHTGGDHVPSSELLVEYTTEGRRRGERWADEDGVVQAGDDHTTVRAPDPGTDLRVVWESPDGSTSATLGLFRVPE</sequence>
<dbReference type="PROSITE" id="PS51318">
    <property type="entry name" value="TAT"/>
    <property type="match status" value="1"/>
</dbReference>
<dbReference type="KEGG" id="ssai:N0B31_04380"/>
<dbReference type="Proteomes" id="UP001057580">
    <property type="component" value="Chromosome"/>
</dbReference>